<organism evidence="1">
    <name type="scientific">Cucumis melo</name>
    <name type="common">Muskmelon</name>
    <dbReference type="NCBI Taxonomy" id="3656"/>
    <lineage>
        <taxon>Eukaryota</taxon>
        <taxon>Viridiplantae</taxon>
        <taxon>Streptophyta</taxon>
        <taxon>Embryophyta</taxon>
        <taxon>Tracheophyta</taxon>
        <taxon>Spermatophyta</taxon>
        <taxon>Magnoliopsida</taxon>
        <taxon>eudicotyledons</taxon>
        <taxon>Gunneridae</taxon>
        <taxon>Pentapetalae</taxon>
        <taxon>rosids</taxon>
        <taxon>fabids</taxon>
        <taxon>Cucurbitales</taxon>
        <taxon>Cucurbitaceae</taxon>
        <taxon>Benincaseae</taxon>
        <taxon>Cucumis</taxon>
    </lineage>
</organism>
<protein>
    <submittedName>
        <fullName evidence="1">Uncharacterized protein</fullName>
    </submittedName>
</protein>
<reference evidence="1" key="1">
    <citation type="submission" date="2023-03" db="UniProtKB">
        <authorList>
            <consortium name="EnsemblPlants"/>
        </authorList>
    </citation>
    <scope>IDENTIFICATION</scope>
</reference>
<proteinExistence type="predicted"/>
<sequence length="60" mass="6987">MIYLQTQPIKQTSSVGSKLQSHNLHFAKQNPNPKFNEERKAIRQKHMSDRIELGIRIGKD</sequence>
<accession>A0A9I9EGK1</accession>
<dbReference type="Gramene" id="MELO3C033497.2.1">
    <property type="protein sequence ID" value="MELO3C033497.2.1"/>
    <property type="gene ID" value="MELO3C033497.2"/>
</dbReference>
<dbReference type="AlphaFoldDB" id="A0A9I9EGK1"/>
<dbReference type="EnsemblPlants" id="MELO3C033497.2.1">
    <property type="protein sequence ID" value="MELO3C033497.2.1"/>
    <property type="gene ID" value="MELO3C033497.2"/>
</dbReference>
<name>A0A9I9EGK1_CUCME</name>
<evidence type="ECO:0000313" key="1">
    <source>
        <dbReference type="EnsemblPlants" id="MELO3C033497.2.1"/>
    </source>
</evidence>